<accession>A0A9Q9SQS2</accession>
<keyword evidence="13" id="KW-1185">Reference proteome</keyword>
<protein>
    <recommendedName>
        <fullName evidence="8">Hydroxylysine kinase</fullName>
        <ecNumber evidence="7">2.7.1.81</ecNumber>
    </recommendedName>
</protein>
<dbReference type="InterPro" id="IPR011009">
    <property type="entry name" value="Kinase-like_dom_sf"/>
</dbReference>
<keyword evidence="4" id="KW-0418">Kinase</keyword>
<evidence type="ECO:0000313" key="11">
    <source>
        <dbReference type="EMBL" id="XAE53540.1"/>
    </source>
</evidence>
<dbReference type="EMBL" id="CP109823">
    <property type="protein sequence ID" value="XAE53540.1"/>
    <property type="molecule type" value="Genomic_DNA"/>
</dbReference>
<comment type="catalytic activity">
    <reaction evidence="5">
        <text>(5R)-5-hydroxy-L-lysine + GTP = (5R)-5-phosphooxy-L-lysine + GDP + H(+)</text>
        <dbReference type="Rhea" id="RHEA:19049"/>
        <dbReference type="ChEBI" id="CHEBI:15378"/>
        <dbReference type="ChEBI" id="CHEBI:37565"/>
        <dbReference type="ChEBI" id="CHEBI:57882"/>
        <dbReference type="ChEBI" id="CHEBI:58189"/>
        <dbReference type="ChEBI" id="CHEBI:58357"/>
        <dbReference type="EC" id="2.7.1.81"/>
    </reaction>
</comment>
<evidence type="ECO:0000313" key="13">
    <source>
        <dbReference type="Proteomes" id="UP001448498"/>
    </source>
</evidence>
<dbReference type="EC" id="2.7.1.81" evidence="7"/>
<dbReference type="Proteomes" id="UP001448498">
    <property type="component" value="Chromosome 2"/>
</dbReference>
<sequence length="355" mass="39580">MSRGTDAGYAFDKTMTEAMPAVHDEVACDIVRAVYSIEPRSLRRLTGERDLNYLVEDAEARRYVLKITHPSELAQVTELVTKALRHIEATDSSIPVPTVLSTNTGADAGWFCLHDGRMAPVRLFSFLQGTPLHQIEVDRFCRRSIGQTHARIGRALADFAYPAPDRDLLWDLKRMDRVRGLLEYIDGPDRQRLAIESFERFQAGIEPLSGALREQYIHNDLNPYNVLVDPATHGVSGVIDFGDIVKAPLINDLATAASYFIADADDPLAPVVELVAAYHGEMPLDTVELHALFPLILARLVMTVAITEWRASLHPSNSAYILRNNANAWIGLKRLARISDAQANTRFQAIRDLRG</sequence>
<dbReference type="RefSeq" id="WP_174994478.1">
    <property type="nucleotide sequence ID" value="NZ_CABVPX010000045.1"/>
</dbReference>
<evidence type="ECO:0000313" key="10">
    <source>
        <dbReference type="EMBL" id="VWC39578.1"/>
    </source>
</evidence>
<reference evidence="10 12" key="1">
    <citation type="submission" date="2019-09" db="EMBL/GenBank/DDBJ databases">
        <authorList>
            <person name="Depoorter E."/>
        </authorList>
    </citation>
    <scope>NUCLEOTIDE SEQUENCE [LARGE SCALE GENOMIC DNA]</scope>
    <source>
        <strain evidence="10">LMG 24066</strain>
    </source>
</reference>
<dbReference type="SUPFAM" id="SSF56112">
    <property type="entry name" value="Protein kinase-like (PK-like)"/>
    <property type="match status" value="1"/>
</dbReference>
<dbReference type="GO" id="GO:0005737">
    <property type="term" value="C:cytoplasm"/>
    <property type="evidence" value="ECO:0007669"/>
    <property type="project" value="UniProtKB-SubCell"/>
</dbReference>
<keyword evidence="3" id="KW-0808">Transferase</keyword>
<evidence type="ECO:0000256" key="5">
    <source>
        <dbReference type="ARBA" id="ARBA00036820"/>
    </source>
</evidence>
<gene>
    <name evidence="10" type="ORF">BAR24066_06869</name>
    <name evidence="11" type="ORF">OHZ10_33460</name>
</gene>
<dbReference type="GO" id="GO:0047992">
    <property type="term" value="F:hydroxylysine kinase activity"/>
    <property type="evidence" value="ECO:0007669"/>
    <property type="project" value="UniProtKB-EC"/>
</dbReference>
<evidence type="ECO:0000256" key="1">
    <source>
        <dbReference type="ARBA" id="ARBA00004496"/>
    </source>
</evidence>
<organism evidence="10 12">
    <name type="scientific">Burkholderia arboris</name>
    <dbReference type="NCBI Taxonomy" id="488730"/>
    <lineage>
        <taxon>Bacteria</taxon>
        <taxon>Pseudomonadati</taxon>
        <taxon>Pseudomonadota</taxon>
        <taxon>Betaproteobacteria</taxon>
        <taxon>Burkholderiales</taxon>
        <taxon>Burkholderiaceae</taxon>
        <taxon>Burkholderia</taxon>
        <taxon>Burkholderia cepacia complex</taxon>
    </lineage>
</organism>
<evidence type="ECO:0000313" key="12">
    <source>
        <dbReference type="Proteomes" id="UP000494172"/>
    </source>
</evidence>
<evidence type="ECO:0000256" key="7">
    <source>
        <dbReference type="ARBA" id="ARBA00038873"/>
    </source>
</evidence>
<evidence type="ECO:0000259" key="9">
    <source>
        <dbReference type="Pfam" id="PF01636"/>
    </source>
</evidence>
<dbReference type="InterPro" id="IPR002575">
    <property type="entry name" value="Aminoglycoside_PTrfase"/>
</dbReference>
<evidence type="ECO:0000256" key="4">
    <source>
        <dbReference type="ARBA" id="ARBA00022777"/>
    </source>
</evidence>
<dbReference type="Proteomes" id="UP000494172">
    <property type="component" value="Unassembled WGS sequence"/>
</dbReference>
<dbReference type="Gene3D" id="3.90.1200.10">
    <property type="match status" value="1"/>
</dbReference>
<evidence type="ECO:0000256" key="6">
    <source>
        <dbReference type="ARBA" id="ARBA00037368"/>
    </source>
</evidence>
<dbReference type="Pfam" id="PF01636">
    <property type="entry name" value="APH"/>
    <property type="match status" value="1"/>
</dbReference>
<name>A0A9Q9SQS2_9BURK</name>
<proteinExistence type="predicted"/>
<dbReference type="InterPro" id="IPR050249">
    <property type="entry name" value="Pseudomonas-type_ThrB"/>
</dbReference>
<comment type="subcellular location">
    <subcellularLocation>
        <location evidence="1">Cytoplasm</location>
    </subcellularLocation>
</comment>
<keyword evidence="2" id="KW-0963">Cytoplasm</keyword>
<dbReference type="EMBL" id="CABVPX010000045">
    <property type="protein sequence ID" value="VWC39578.1"/>
    <property type="molecule type" value="Genomic_DNA"/>
</dbReference>
<evidence type="ECO:0000256" key="2">
    <source>
        <dbReference type="ARBA" id="ARBA00022490"/>
    </source>
</evidence>
<comment type="function">
    <text evidence="6">Catalyzes the GTP-dependent phosphorylation of 5-hydroxy-L-lysine.</text>
</comment>
<dbReference type="PANTHER" id="PTHR21064">
    <property type="entry name" value="AMINOGLYCOSIDE PHOSPHOTRANSFERASE DOMAIN-CONTAINING PROTEIN-RELATED"/>
    <property type="match status" value="1"/>
</dbReference>
<dbReference type="AlphaFoldDB" id="A0A9Q9SQS2"/>
<evidence type="ECO:0000256" key="8">
    <source>
        <dbReference type="ARBA" id="ARBA00040505"/>
    </source>
</evidence>
<dbReference type="PANTHER" id="PTHR21064:SF1">
    <property type="entry name" value="HYDROXYLYSINE KINASE"/>
    <property type="match status" value="1"/>
</dbReference>
<reference evidence="11 13" key="2">
    <citation type="submission" date="2022-10" db="EMBL/GenBank/DDBJ databases">
        <title>Genomic of Burkholderia cepacia PN-1.</title>
        <authorList>
            <person name="Yang Y."/>
            <person name="Guan H."/>
            <person name="Huang J."/>
        </authorList>
    </citation>
    <scope>NUCLEOTIDE SEQUENCE [LARGE SCALE GENOMIC DNA]</scope>
    <source>
        <strain evidence="11 13">PN-1</strain>
    </source>
</reference>
<evidence type="ECO:0000256" key="3">
    <source>
        <dbReference type="ARBA" id="ARBA00022679"/>
    </source>
</evidence>
<feature type="domain" description="Aminoglycoside phosphotransferase" evidence="9">
    <location>
        <begin position="47"/>
        <end position="279"/>
    </location>
</feature>